<feature type="non-terminal residue" evidence="2">
    <location>
        <position position="1"/>
    </location>
</feature>
<feature type="transmembrane region" description="Helical" evidence="1">
    <location>
        <begin position="136"/>
        <end position="156"/>
    </location>
</feature>
<keyword evidence="1" id="KW-0472">Membrane</keyword>
<organism evidence="2 3">
    <name type="scientific">Funneliformis mosseae</name>
    <name type="common">Endomycorrhizal fungus</name>
    <name type="synonym">Glomus mosseae</name>
    <dbReference type="NCBI Taxonomy" id="27381"/>
    <lineage>
        <taxon>Eukaryota</taxon>
        <taxon>Fungi</taxon>
        <taxon>Fungi incertae sedis</taxon>
        <taxon>Mucoromycota</taxon>
        <taxon>Glomeromycotina</taxon>
        <taxon>Glomeromycetes</taxon>
        <taxon>Glomerales</taxon>
        <taxon>Glomeraceae</taxon>
        <taxon>Funneliformis</taxon>
    </lineage>
</organism>
<reference evidence="2" key="1">
    <citation type="submission" date="2021-06" db="EMBL/GenBank/DDBJ databases">
        <authorList>
            <person name="Kallberg Y."/>
            <person name="Tangrot J."/>
            <person name="Rosling A."/>
        </authorList>
    </citation>
    <scope>NUCLEOTIDE SEQUENCE</scope>
    <source>
        <strain evidence="2">87-6 pot B 2015</strain>
    </source>
</reference>
<keyword evidence="1" id="KW-1133">Transmembrane helix</keyword>
<evidence type="ECO:0000256" key="1">
    <source>
        <dbReference type="SAM" id="Phobius"/>
    </source>
</evidence>
<gene>
    <name evidence="2" type="ORF">FMOSSE_LOCUS5371</name>
</gene>
<dbReference type="EMBL" id="CAJVPP010001010">
    <property type="protein sequence ID" value="CAG8528118.1"/>
    <property type="molecule type" value="Genomic_DNA"/>
</dbReference>
<keyword evidence="1" id="KW-0812">Transmembrane</keyword>
<protein>
    <submittedName>
        <fullName evidence="2">16439_t:CDS:1</fullName>
    </submittedName>
</protein>
<feature type="transmembrane region" description="Helical" evidence="1">
    <location>
        <begin position="168"/>
        <end position="186"/>
    </location>
</feature>
<dbReference type="Proteomes" id="UP000789375">
    <property type="component" value="Unassembled WGS sequence"/>
</dbReference>
<sequence>MTNDFDVIDNDYVQVPKIIISILQDQVAVINNLSKQYTNSKDIIYTAKGVALSKINNWVAPFGIYKETCHSKINTQDAGPANGTGDVKTLIDDSQTRDHSVGGLIITVNYYLPDNMDKEQTIVTYNEATRQNNLYIINYVFNSISILCSTLVLTTRFKLKKISFSNRISLRLIMYVSMAEILYSISH</sequence>
<accession>A0A9N9FEA6</accession>
<name>A0A9N9FEA6_FUNMO</name>
<comment type="caution">
    <text evidence="2">The sequence shown here is derived from an EMBL/GenBank/DDBJ whole genome shotgun (WGS) entry which is preliminary data.</text>
</comment>
<evidence type="ECO:0000313" key="3">
    <source>
        <dbReference type="Proteomes" id="UP000789375"/>
    </source>
</evidence>
<dbReference type="AlphaFoldDB" id="A0A9N9FEA6"/>
<evidence type="ECO:0000313" key="2">
    <source>
        <dbReference type="EMBL" id="CAG8528118.1"/>
    </source>
</evidence>
<keyword evidence="3" id="KW-1185">Reference proteome</keyword>
<proteinExistence type="predicted"/>